<sequence length="110" mass="11954">MSLRLGADKLKDSAASNLCDTLLDLSPDLQAAPDFLSLAGVTTARGSRRRVTLNVTHDVANGGERCRLLFVSNWNITRLGNNGNILRRAHILTRATPLPSPRAGYAAEWQ</sequence>
<dbReference type="EMBL" id="CAVLEF010000009">
    <property type="protein sequence ID" value="CAK1547866.1"/>
    <property type="molecule type" value="Genomic_DNA"/>
</dbReference>
<accession>A0AAV1JEY1</accession>
<name>A0AAV1JEY1_9NEOP</name>
<gene>
    <name evidence="1" type="ORF">LNINA_LOCUS7306</name>
</gene>
<organism evidence="1 2">
    <name type="scientific">Leptosia nina</name>
    <dbReference type="NCBI Taxonomy" id="320188"/>
    <lineage>
        <taxon>Eukaryota</taxon>
        <taxon>Metazoa</taxon>
        <taxon>Ecdysozoa</taxon>
        <taxon>Arthropoda</taxon>
        <taxon>Hexapoda</taxon>
        <taxon>Insecta</taxon>
        <taxon>Pterygota</taxon>
        <taxon>Neoptera</taxon>
        <taxon>Endopterygota</taxon>
        <taxon>Lepidoptera</taxon>
        <taxon>Glossata</taxon>
        <taxon>Ditrysia</taxon>
        <taxon>Papilionoidea</taxon>
        <taxon>Pieridae</taxon>
        <taxon>Pierinae</taxon>
        <taxon>Leptosia</taxon>
    </lineage>
</organism>
<proteinExistence type="predicted"/>
<comment type="caution">
    <text evidence="1">The sequence shown here is derived from an EMBL/GenBank/DDBJ whole genome shotgun (WGS) entry which is preliminary data.</text>
</comment>
<dbReference type="AlphaFoldDB" id="A0AAV1JEY1"/>
<evidence type="ECO:0000313" key="2">
    <source>
        <dbReference type="Proteomes" id="UP001497472"/>
    </source>
</evidence>
<evidence type="ECO:0000313" key="1">
    <source>
        <dbReference type="EMBL" id="CAK1547866.1"/>
    </source>
</evidence>
<protein>
    <submittedName>
        <fullName evidence="1">Uncharacterized protein</fullName>
    </submittedName>
</protein>
<reference evidence="1 2" key="1">
    <citation type="submission" date="2023-11" db="EMBL/GenBank/DDBJ databases">
        <authorList>
            <person name="Okamura Y."/>
        </authorList>
    </citation>
    <scope>NUCLEOTIDE SEQUENCE [LARGE SCALE GENOMIC DNA]</scope>
</reference>
<keyword evidence="2" id="KW-1185">Reference proteome</keyword>
<dbReference type="Proteomes" id="UP001497472">
    <property type="component" value="Unassembled WGS sequence"/>
</dbReference>